<evidence type="ECO:0000256" key="4">
    <source>
        <dbReference type="ARBA" id="ARBA00023027"/>
    </source>
</evidence>
<evidence type="ECO:0000313" key="7">
    <source>
        <dbReference type="EMBL" id="AZN29437.1"/>
    </source>
</evidence>
<dbReference type="GO" id="GO:0005737">
    <property type="term" value="C:cytoplasm"/>
    <property type="evidence" value="ECO:0007669"/>
    <property type="project" value="UniProtKB-SubCell"/>
</dbReference>
<dbReference type="PANTHER" id="PTHR20275">
    <property type="entry name" value="NAD KINASE"/>
    <property type="match status" value="1"/>
</dbReference>
<evidence type="ECO:0000313" key="8">
    <source>
        <dbReference type="Proteomes" id="UP000270021"/>
    </source>
</evidence>
<reference evidence="7 8" key="1">
    <citation type="submission" date="2018-12" db="EMBL/GenBank/DDBJ databases">
        <title>Complete genome sequence of Flaviflexus salsibiostraticola KCTC 33148.</title>
        <authorList>
            <person name="Bae J.-W."/>
        </authorList>
    </citation>
    <scope>NUCLEOTIDE SEQUENCE [LARGE SCALE GENOMIC DNA]</scope>
    <source>
        <strain evidence="7 8">KCTC 33148</strain>
    </source>
</reference>
<comment type="function">
    <text evidence="6">Involved in the regulation of the intracellular balance of NAD and NADP, and is a key enzyme in the biosynthesis of NADP. Catalyzes specifically the phosphorylation on 2'-hydroxyl of the adenosine moiety of NAD to yield NADP.</text>
</comment>
<feature type="binding site" evidence="6">
    <location>
        <begin position="126"/>
        <end position="127"/>
    </location>
    <ligand>
        <name>NAD(+)</name>
        <dbReference type="ChEBI" id="CHEBI:57540"/>
    </ligand>
</feature>
<dbReference type="InterPro" id="IPR002504">
    <property type="entry name" value="NADK"/>
</dbReference>
<dbReference type="EMBL" id="CP034438">
    <property type="protein sequence ID" value="AZN29437.1"/>
    <property type="molecule type" value="Genomic_DNA"/>
</dbReference>
<comment type="caution">
    <text evidence="6">Lacks conserved residue(s) required for the propagation of feature annotation.</text>
</comment>
<evidence type="ECO:0000256" key="1">
    <source>
        <dbReference type="ARBA" id="ARBA00022679"/>
    </source>
</evidence>
<dbReference type="InterPro" id="IPR017438">
    <property type="entry name" value="ATP-NAD_kinase_N"/>
</dbReference>
<keyword evidence="4 6" id="KW-0520">NAD</keyword>
<dbReference type="AlphaFoldDB" id="A0A3Q8WSP7"/>
<dbReference type="HAMAP" id="MF_00361">
    <property type="entry name" value="NAD_kinase"/>
    <property type="match status" value="1"/>
</dbReference>
<dbReference type="InterPro" id="IPR017437">
    <property type="entry name" value="ATP-NAD_kinase_PpnK-typ_C"/>
</dbReference>
<dbReference type="GO" id="GO:0046872">
    <property type="term" value="F:metal ion binding"/>
    <property type="evidence" value="ECO:0007669"/>
    <property type="project" value="UniProtKB-UniRule"/>
</dbReference>
<proteinExistence type="inferred from homology"/>
<comment type="similarity">
    <text evidence="6">Belongs to the NAD kinase family.</text>
</comment>
<name>A0A3Q8WSP7_9ACTO</name>
<dbReference type="OrthoDB" id="9774737at2"/>
<dbReference type="Pfam" id="PF20143">
    <property type="entry name" value="NAD_kinase_C"/>
    <property type="match status" value="1"/>
</dbReference>
<keyword evidence="3 6" id="KW-0521">NADP</keyword>
<comment type="cofactor">
    <cofactor evidence="6">
        <name>a divalent metal cation</name>
        <dbReference type="ChEBI" id="CHEBI:60240"/>
    </cofactor>
</comment>
<feature type="binding site" evidence="6">
    <location>
        <position position="155"/>
    </location>
    <ligand>
        <name>NAD(+)</name>
        <dbReference type="ChEBI" id="CHEBI:57540"/>
    </ligand>
</feature>
<comment type="catalytic activity">
    <reaction evidence="5 6">
        <text>NAD(+) + ATP = ADP + NADP(+) + H(+)</text>
        <dbReference type="Rhea" id="RHEA:18629"/>
        <dbReference type="ChEBI" id="CHEBI:15378"/>
        <dbReference type="ChEBI" id="CHEBI:30616"/>
        <dbReference type="ChEBI" id="CHEBI:57540"/>
        <dbReference type="ChEBI" id="CHEBI:58349"/>
        <dbReference type="ChEBI" id="CHEBI:456216"/>
        <dbReference type="EC" id="2.7.1.23"/>
    </reaction>
</comment>
<feature type="binding site" evidence="6">
    <location>
        <begin position="52"/>
        <end position="53"/>
    </location>
    <ligand>
        <name>NAD(+)</name>
        <dbReference type="ChEBI" id="CHEBI:57540"/>
    </ligand>
</feature>
<dbReference type="GO" id="GO:0005524">
    <property type="term" value="F:ATP binding"/>
    <property type="evidence" value="ECO:0007669"/>
    <property type="project" value="UniProtKB-KW"/>
</dbReference>
<dbReference type="Gene3D" id="2.60.200.30">
    <property type="entry name" value="Probable inorganic polyphosphate/atp-NAD kinase, domain 2"/>
    <property type="match status" value="1"/>
</dbReference>
<evidence type="ECO:0000256" key="3">
    <source>
        <dbReference type="ARBA" id="ARBA00022857"/>
    </source>
</evidence>
<dbReference type="GO" id="GO:0006741">
    <property type="term" value="P:NADP+ biosynthetic process"/>
    <property type="evidence" value="ECO:0007669"/>
    <property type="project" value="UniProtKB-UniRule"/>
</dbReference>
<dbReference type="PANTHER" id="PTHR20275:SF0">
    <property type="entry name" value="NAD KINASE"/>
    <property type="match status" value="1"/>
</dbReference>
<sequence>MTREIYLVTHRYRPDAQHSAAIIENELTRHGFEVRRSGPLGDAEIVVVLGGDGTILSATELTRGTEVPIVGINYGHVGFLAEVEPEGLARVVEQITEREWTLDRRMTMDIEVTLSDGRKASTWTLNEAALDKHGKPMIEVSLGVDGRGVSSFSCDSVLMSTPTGSTAYSFSAGGPVVWPDVEAMLLVPIAAHALFTRPLVVGPGSELEIALHTNGAVLVCDGRRDLPVDAGSLITARKSDYPVYLARLNETPFSGRLVKKFALPVRGWRDRGRQ</sequence>
<dbReference type="EC" id="2.7.1.23" evidence="6"/>
<protein>
    <recommendedName>
        <fullName evidence="6">NAD kinase</fullName>
        <ecNumber evidence="6">2.7.1.23</ecNumber>
    </recommendedName>
    <alternativeName>
        <fullName evidence="6">ATP-dependent NAD kinase</fullName>
    </alternativeName>
</protein>
<dbReference type="SUPFAM" id="SSF111331">
    <property type="entry name" value="NAD kinase/diacylglycerol kinase-like"/>
    <property type="match status" value="1"/>
</dbReference>
<keyword evidence="8" id="KW-1185">Reference proteome</keyword>
<dbReference type="GO" id="GO:0019674">
    <property type="term" value="P:NAD+ metabolic process"/>
    <property type="evidence" value="ECO:0007669"/>
    <property type="project" value="InterPro"/>
</dbReference>
<dbReference type="RefSeq" id="WP_126039186.1">
    <property type="nucleotide sequence ID" value="NZ_CP034438.1"/>
</dbReference>
<feature type="active site" description="Proton acceptor" evidence="6">
    <location>
        <position position="52"/>
    </location>
</feature>
<keyword evidence="6" id="KW-0963">Cytoplasm</keyword>
<evidence type="ECO:0000256" key="5">
    <source>
        <dbReference type="ARBA" id="ARBA00047925"/>
    </source>
</evidence>
<dbReference type="GO" id="GO:0003951">
    <property type="term" value="F:NAD+ kinase activity"/>
    <property type="evidence" value="ECO:0007669"/>
    <property type="project" value="UniProtKB-UniRule"/>
</dbReference>
<comment type="subcellular location">
    <subcellularLocation>
        <location evidence="6">Cytoplasm</location>
    </subcellularLocation>
</comment>
<gene>
    <name evidence="6" type="primary">nadK</name>
    <name evidence="7" type="ORF">EJO69_03265</name>
</gene>
<feature type="binding site" evidence="6">
    <location>
        <begin position="166"/>
        <end position="171"/>
    </location>
    <ligand>
        <name>NAD(+)</name>
        <dbReference type="ChEBI" id="CHEBI:57540"/>
    </ligand>
</feature>
<keyword evidence="1 6" id="KW-0808">Transferase</keyword>
<keyword evidence="6" id="KW-0067">ATP-binding</keyword>
<evidence type="ECO:0000256" key="2">
    <source>
        <dbReference type="ARBA" id="ARBA00022777"/>
    </source>
</evidence>
<evidence type="ECO:0000256" key="6">
    <source>
        <dbReference type="HAMAP-Rule" id="MF_00361"/>
    </source>
</evidence>
<keyword evidence="6" id="KW-0547">Nucleotide-binding</keyword>
<dbReference type="NCBIfam" id="NF002892">
    <property type="entry name" value="PRK03372.1"/>
    <property type="match status" value="1"/>
</dbReference>
<dbReference type="InterPro" id="IPR016064">
    <property type="entry name" value="NAD/diacylglycerol_kinase_sf"/>
</dbReference>
<dbReference type="KEGG" id="fsl:EJO69_03265"/>
<dbReference type="Gene3D" id="3.40.50.10330">
    <property type="entry name" value="Probable inorganic polyphosphate/atp-NAD kinase, domain 1"/>
    <property type="match status" value="1"/>
</dbReference>
<accession>A0A3Q8WSP7</accession>
<keyword evidence="2 6" id="KW-0418">Kinase</keyword>
<dbReference type="Proteomes" id="UP000270021">
    <property type="component" value="Chromosome"/>
</dbReference>
<dbReference type="Pfam" id="PF01513">
    <property type="entry name" value="NAD_kinase"/>
    <property type="match status" value="1"/>
</dbReference>
<organism evidence="7 8">
    <name type="scientific">Flaviflexus salsibiostraticola</name>
    <dbReference type="NCBI Taxonomy" id="1282737"/>
    <lineage>
        <taxon>Bacteria</taxon>
        <taxon>Bacillati</taxon>
        <taxon>Actinomycetota</taxon>
        <taxon>Actinomycetes</taxon>
        <taxon>Actinomycetales</taxon>
        <taxon>Actinomycetaceae</taxon>
        <taxon>Flaviflexus</taxon>
    </lineage>
</organism>
<dbReference type="GO" id="GO:0051287">
    <property type="term" value="F:NAD binding"/>
    <property type="evidence" value="ECO:0007669"/>
    <property type="project" value="UniProtKB-ARBA"/>
</dbReference>
<feature type="binding site" evidence="6">
    <location>
        <position position="190"/>
    </location>
    <ligand>
        <name>NAD(+)</name>
        <dbReference type="ChEBI" id="CHEBI:57540"/>
    </ligand>
</feature>